<sequence length="535" mass="55689">MNAIVRNIAYSEHLPLELQKGWAPIYGQGGNIDRAAIAAEVASFLASVQKTQAVKDFVPDFLSKSTFQQAGSATSGLTYYDLELGAKFVYPVLTPLRNEIPRVTGKGGIQAAWRAVTGVNTGGMRIGVSSGNRGGVQAVSTQDYSAAYRGLGLETNVDFEAEYAGRGFDDIRAIAAKVGLEATMIGEEGVLLGGNTSLQLGITPTPTVTASATGGALAAATYSVICVALAFDAVLYGSIAGGIQASITRTNADGSSDTFGGGSAQKSANATGTVATGTAGSLTATVTPVTGACGYAWFWGAAGSEVLGAITTINSVAIVAAATGTQTAASLPAGDFSTNSLVFDGIITQILKNGSNAYFAIQSSGTAGVGTPLTADGSGGIVEIDMALKDRWDNYRLSPDTIWVNSQEALNISKKILQGNSNAAQRFVFDSRQDSLGGGIMVRSYLNRFSMGGAKSLDIRIHPNMPPGTIVMTSRSLPYPVSGIANVLQVRARQDYYQIEWPLRTRKYESGVYCDEVLQCYFPPAFAVITNIGNG</sequence>
<proteinExistence type="predicted"/>
<dbReference type="AlphaFoldDB" id="A0A1M5NPM3"/>
<reference evidence="1 2" key="1">
    <citation type="submission" date="2016-11" db="EMBL/GenBank/DDBJ databases">
        <authorList>
            <person name="Jaros S."/>
            <person name="Januszkiewicz K."/>
            <person name="Wedrychowicz H."/>
        </authorList>
    </citation>
    <scope>NUCLEOTIDE SEQUENCE [LARGE SCALE GENOMIC DNA]</scope>
    <source>
        <strain evidence="1 2">GAS138</strain>
    </source>
</reference>
<protein>
    <submittedName>
        <fullName evidence="1">Uncharacterized protein</fullName>
    </submittedName>
</protein>
<evidence type="ECO:0000313" key="1">
    <source>
        <dbReference type="EMBL" id="SHG91395.1"/>
    </source>
</evidence>
<organism evidence="1 2">
    <name type="scientific">Bradyrhizobium erythrophlei</name>
    <dbReference type="NCBI Taxonomy" id="1437360"/>
    <lineage>
        <taxon>Bacteria</taxon>
        <taxon>Pseudomonadati</taxon>
        <taxon>Pseudomonadota</taxon>
        <taxon>Alphaproteobacteria</taxon>
        <taxon>Hyphomicrobiales</taxon>
        <taxon>Nitrobacteraceae</taxon>
        <taxon>Bradyrhizobium</taxon>
    </lineage>
</organism>
<dbReference type="RefSeq" id="WP_197689303.1">
    <property type="nucleotide sequence ID" value="NZ_LT670817.1"/>
</dbReference>
<accession>A0A1M5NPM3</accession>
<dbReference type="Proteomes" id="UP000189796">
    <property type="component" value="Chromosome I"/>
</dbReference>
<dbReference type="EMBL" id="LT670817">
    <property type="protein sequence ID" value="SHG91395.1"/>
    <property type="molecule type" value="Genomic_DNA"/>
</dbReference>
<evidence type="ECO:0000313" key="2">
    <source>
        <dbReference type="Proteomes" id="UP000189796"/>
    </source>
</evidence>
<name>A0A1M5NPM3_9BRAD</name>
<gene>
    <name evidence="1" type="ORF">SAMN05443248_3069</name>
</gene>